<name>A0AB37W0X4_9PLEO</name>
<sequence>MPPRALSAHPYVSLLSAAFGGMFLTIGLAYIFYPRRGYELFGFSAAPSTPAAWSLPEWAPIERIMVLYGAKDMFVGVAILAATWAGNRKNAGLFLVAAGACAGVDGWVVRHEAGGGEWNHWGYGSVMVGLGGGMMGVLG</sequence>
<proteinExistence type="predicted"/>
<dbReference type="InterPro" id="IPR025363">
    <property type="entry name" value="DUF4267"/>
</dbReference>
<dbReference type="Proteomes" id="UP000292340">
    <property type="component" value="Unassembled WGS sequence"/>
</dbReference>
<feature type="transmembrane region" description="Helical" evidence="1">
    <location>
        <begin position="64"/>
        <end position="84"/>
    </location>
</feature>
<evidence type="ECO:0008006" key="4">
    <source>
        <dbReference type="Google" id="ProtNLM"/>
    </source>
</evidence>
<feature type="transmembrane region" description="Helical" evidence="1">
    <location>
        <begin position="91"/>
        <end position="109"/>
    </location>
</feature>
<dbReference type="EMBL" id="PDXB01000063">
    <property type="protein sequence ID" value="RYN17126.1"/>
    <property type="molecule type" value="Genomic_DNA"/>
</dbReference>
<dbReference type="Pfam" id="PF14087">
    <property type="entry name" value="DUF4267"/>
    <property type="match status" value="1"/>
</dbReference>
<organism evidence="2 3">
    <name type="scientific">Alternaria tenuissima</name>
    <dbReference type="NCBI Taxonomy" id="119927"/>
    <lineage>
        <taxon>Eukaryota</taxon>
        <taxon>Fungi</taxon>
        <taxon>Dikarya</taxon>
        <taxon>Ascomycota</taxon>
        <taxon>Pezizomycotina</taxon>
        <taxon>Dothideomycetes</taxon>
        <taxon>Pleosporomycetidae</taxon>
        <taxon>Pleosporales</taxon>
        <taxon>Pleosporineae</taxon>
        <taxon>Pleosporaceae</taxon>
        <taxon>Alternaria</taxon>
        <taxon>Alternaria sect. Alternaria</taxon>
        <taxon>Alternaria alternata complex</taxon>
    </lineage>
</organism>
<reference evidence="2" key="1">
    <citation type="submission" date="2017-10" db="EMBL/GenBank/DDBJ databases">
        <authorList>
            <person name="Armitage A.D."/>
            <person name="Barbara D.J."/>
            <person name="Woodhall J.W."/>
            <person name="Sreenivasaprasad S."/>
            <person name="Lane C.R."/>
            <person name="Clarkson J.P."/>
            <person name="Harrison R.J."/>
        </authorList>
    </citation>
    <scope>NUCLEOTIDE SEQUENCE</scope>
    <source>
        <strain evidence="2">FERA 1164</strain>
    </source>
</reference>
<dbReference type="AlphaFoldDB" id="A0AB37W0X4"/>
<keyword evidence="1" id="KW-0812">Transmembrane</keyword>
<keyword evidence="1" id="KW-0472">Membrane</keyword>
<reference evidence="2" key="2">
    <citation type="journal article" date="2019" name="bioRxiv">
        <title>Genomics, evolutionary history and diagnostics of the Alternaria alternata species group including apple and Asian pear pathotypes.</title>
        <authorList>
            <person name="Armitage A.D."/>
            <person name="Cockerton H.M."/>
            <person name="Sreenivasaprasad S."/>
            <person name="Woodhall J.W."/>
            <person name="Lane C.R."/>
            <person name="Harrison R.J."/>
            <person name="Clarkson J.P."/>
        </authorList>
    </citation>
    <scope>NUCLEOTIDE SEQUENCE</scope>
    <source>
        <strain evidence="2">FERA 1164</strain>
    </source>
</reference>
<accession>A0AB37W0X4</accession>
<feature type="transmembrane region" description="Helical" evidence="1">
    <location>
        <begin position="12"/>
        <end position="33"/>
    </location>
</feature>
<evidence type="ECO:0000313" key="2">
    <source>
        <dbReference type="EMBL" id="RYN17126.1"/>
    </source>
</evidence>
<protein>
    <recommendedName>
        <fullName evidence="4">Integral membrane protein</fullName>
    </recommendedName>
</protein>
<keyword evidence="1" id="KW-1133">Transmembrane helix</keyword>
<evidence type="ECO:0000313" key="3">
    <source>
        <dbReference type="Proteomes" id="UP000292340"/>
    </source>
</evidence>
<comment type="caution">
    <text evidence="2">The sequence shown here is derived from an EMBL/GenBank/DDBJ whole genome shotgun (WGS) entry which is preliminary data.</text>
</comment>
<gene>
    <name evidence="2" type="ORF">AA0115_g11974</name>
</gene>
<evidence type="ECO:0000256" key="1">
    <source>
        <dbReference type="SAM" id="Phobius"/>
    </source>
</evidence>
<feature type="transmembrane region" description="Helical" evidence="1">
    <location>
        <begin position="121"/>
        <end position="138"/>
    </location>
</feature>